<organism evidence="2 3">
    <name type="scientific">Daphnia sinensis</name>
    <dbReference type="NCBI Taxonomy" id="1820382"/>
    <lineage>
        <taxon>Eukaryota</taxon>
        <taxon>Metazoa</taxon>
        <taxon>Ecdysozoa</taxon>
        <taxon>Arthropoda</taxon>
        <taxon>Crustacea</taxon>
        <taxon>Branchiopoda</taxon>
        <taxon>Diplostraca</taxon>
        <taxon>Cladocera</taxon>
        <taxon>Anomopoda</taxon>
        <taxon>Daphniidae</taxon>
        <taxon>Daphnia</taxon>
        <taxon>Daphnia similis group</taxon>
    </lineage>
</organism>
<keyword evidence="1" id="KW-0732">Signal</keyword>
<sequence>MFSRKSLLVCFMVVHCVLSIPVEYQMVPGYEAVPAEAEAEDPVVDDLITAEHHGGYGGYYYPNYGHGHYYGHGGYGGYGGYYGGYGGYEGHGHGHHHHHHHHGGIQAFPSMATTIAFTSSTCLCRFG</sequence>
<evidence type="ECO:0000313" key="2">
    <source>
        <dbReference type="EMBL" id="KAI9561980.1"/>
    </source>
</evidence>
<feature type="signal peptide" evidence="1">
    <location>
        <begin position="1"/>
        <end position="19"/>
    </location>
</feature>
<evidence type="ECO:0000313" key="3">
    <source>
        <dbReference type="Proteomes" id="UP000820818"/>
    </source>
</evidence>
<accession>A0AAD5LH88</accession>
<reference evidence="2 3" key="1">
    <citation type="submission" date="2022-05" db="EMBL/GenBank/DDBJ databases">
        <title>A multi-omics perspective on studying reproductive biology in Daphnia sinensis.</title>
        <authorList>
            <person name="Jia J."/>
        </authorList>
    </citation>
    <scope>NUCLEOTIDE SEQUENCE [LARGE SCALE GENOMIC DNA]</scope>
    <source>
        <strain evidence="2 3">WSL</strain>
    </source>
</reference>
<protein>
    <submittedName>
        <fullName evidence="2">Uncharacterized protein</fullName>
    </submittedName>
</protein>
<comment type="caution">
    <text evidence="2">The sequence shown here is derived from an EMBL/GenBank/DDBJ whole genome shotgun (WGS) entry which is preliminary data.</text>
</comment>
<dbReference type="Proteomes" id="UP000820818">
    <property type="component" value="Linkage Group LG3"/>
</dbReference>
<proteinExistence type="predicted"/>
<dbReference type="AlphaFoldDB" id="A0AAD5LH88"/>
<gene>
    <name evidence="2" type="ORF">GHT06_012943</name>
</gene>
<feature type="chain" id="PRO_5042136895" evidence="1">
    <location>
        <begin position="20"/>
        <end position="127"/>
    </location>
</feature>
<evidence type="ECO:0000256" key="1">
    <source>
        <dbReference type="SAM" id="SignalP"/>
    </source>
</evidence>
<dbReference type="EMBL" id="WJBH02000003">
    <property type="protein sequence ID" value="KAI9561980.1"/>
    <property type="molecule type" value="Genomic_DNA"/>
</dbReference>
<keyword evidence="3" id="KW-1185">Reference proteome</keyword>
<name>A0AAD5LH88_9CRUS</name>